<dbReference type="PROSITE" id="PS51257">
    <property type="entry name" value="PROKAR_LIPOPROTEIN"/>
    <property type="match status" value="1"/>
</dbReference>
<accession>A0A4Q9GVS5</accession>
<reference evidence="3" key="1">
    <citation type="submission" date="2019-02" db="EMBL/GenBank/DDBJ databases">
        <title>Glaciihabitans arcticus sp. nov., a psychrotolerant bacterium isolated from polar soil.</title>
        <authorList>
            <person name="Dahal R.H."/>
        </authorList>
    </citation>
    <scope>NUCLEOTIDE SEQUENCE [LARGE SCALE GENOMIC DNA]</scope>
    <source>
        <strain evidence="3">RP-3-7</strain>
    </source>
</reference>
<evidence type="ECO:0000313" key="2">
    <source>
        <dbReference type="EMBL" id="TBN57297.1"/>
    </source>
</evidence>
<dbReference type="EMBL" id="SISG01000001">
    <property type="protein sequence ID" value="TBN57297.1"/>
    <property type="molecule type" value="Genomic_DNA"/>
</dbReference>
<evidence type="ECO:0008006" key="4">
    <source>
        <dbReference type="Google" id="ProtNLM"/>
    </source>
</evidence>
<keyword evidence="1" id="KW-0732">Signal</keyword>
<comment type="caution">
    <text evidence="2">The sequence shown here is derived from an EMBL/GenBank/DDBJ whole genome shotgun (WGS) entry which is preliminary data.</text>
</comment>
<organism evidence="2 3">
    <name type="scientific">Glaciihabitans arcticus</name>
    <dbReference type="NCBI Taxonomy" id="2668039"/>
    <lineage>
        <taxon>Bacteria</taxon>
        <taxon>Bacillati</taxon>
        <taxon>Actinomycetota</taxon>
        <taxon>Actinomycetes</taxon>
        <taxon>Micrococcales</taxon>
        <taxon>Microbacteriaceae</taxon>
        <taxon>Glaciihabitans</taxon>
    </lineage>
</organism>
<dbReference type="RefSeq" id="WP_130981408.1">
    <property type="nucleotide sequence ID" value="NZ_SISG01000001.1"/>
</dbReference>
<name>A0A4Q9GVS5_9MICO</name>
<gene>
    <name evidence="2" type="ORF">EYE40_07740</name>
</gene>
<feature type="signal peptide" evidence="1">
    <location>
        <begin position="1"/>
        <end position="21"/>
    </location>
</feature>
<protein>
    <recommendedName>
        <fullName evidence="4">Lipoprotein</fullName>
    </recommendedName>
</protein>
<evidence type="ECO:0000313" key="3">
    <source>
        <dbReference type="Proteomes" id="UP000294194"/>
    </source>
</evidence>
<proteinExistence type="predicted"/>
<feature type="chain" id="PRO_5039612016" description="Lipoprotein" evidence="1">
    <location>
        <begin position="22"/>
        <end position="187"/>
    </location>
</feature>
<evidence type="ECO:0000256" key="1">
    <source>
        <dbReference type="SAM" id="SignalP"/>
    </source>
</evidence>
<dbReference type="Proteomes" id="UP000294194">
    <property type="component" value="Unassembled WGS sequence"/>
</dbReference>
<keyword evidence="3" id="KW-1185">Reference proteome</keyword>
<sequence length="187" mass="19534">MKSPLPLLVAVVAVAVLAGCAQDNPVVIPEPEPSSAPIFESDEEALAAAEVAYGEYLKVSDAIYADGGLDAERIKAVASPDQAMLDMASFEKMARGGNRGTGATAFRSMTLQQFDPTSPDGLAIITVYACIDLSKTQTLDPAGKVISDNGGADLVPIQVEFDRRDLDTSIVVVASQGAWDGQNFCAP</sequence>
<dbReference type="AlphaFoldDB" id="A0A4Q9GVS5"/>